<dbReference type="Proteomes" id="UP000321562">
    <property type="component" value="Unassembled WGS sequence"/>
</dbReference>
<dbReference type="OrthoDB" id="7773764at2"/>
<evidence type="ECO:0000313" key="1">
    <source>
        <dbReference type="EMBL" id="TXB63524.1"/>
    </source>
</evidence>
<evidence type="ECO:0000313" key="2">
    <source>
        <dbReference type="Proteomes" id="UP000321562"/>
    </source>
</evidence>
<proteinExistence type="predicted"/>
<organism evidence="1 2">
    <name type="scientific">Paracoccus aurantiacus</name>
    <dbReference type="NCBI Taxonomy" id="2599412"/>
    <lineage>
        <taxon>Bacteria</taxon>
        <taxon>Pseudomonadati</taxon>
        <taxon>Pseudomonadota</taxon>
        <taxon>Alphaproteobacteria</taxon>
        <taxon>Rhodobacterales</taxon>
        <taxon>Paracoccaceae</taxon>
        <taxon>Paracoccus</taxon>
    </lineage>
</organism>
<comment type="caution">
    <text evidence="1">The sequence shown here is derived from an EMBL/GenBank/DDBJ whole genome shotgun (WGS) entry which is preliminary data.</text>
</comment>
<gene>
    <name evidence="1" type="ORF">FQV27_18500</name>
</gene>
<dbReference type="EMBL" id="VOPL01000019">
    <property type="protein sequence ID" value="TXB63524.1"/>
    <property type="molecule type" value="Genomic_DNA"/>
</dbReference>
<keyword evidence="2" id="KW-1185">Reference proteome</keyword>
<protein>
    <submittedName>
        <fullName evidence="1">Uncharacterized protein</fullName>
    </submittedName>
</protein>
<sequence length="104" mass="11331">MAHSQQMITIPNSIYGDRTVTAYCRAGLGAFKLHKRWQVVHVASGMSIGGGRGGDRRTRKGVFAIMDALLQVPVDWSKPYDQIGKDVAANKTAIMLALSTARDQ</sequence>
<accession>A0A5C6RNH4</accession>
<name>A0A5C6RNH4_9RHOB</name>
<dbReference type="AlphaFoldDB" id="A0A5C6RNH4"/>
<dbReference type="RefSeq" id="WP_147101519.1">
    <property type="nucleotide sequence ID" value="NZ_JBHUFH010000008.1"/>
</dbReference>
<reference evidence="1 2" key="1">
    <citation type="submission" date="2019-08" db="EMBL/GenBank/DDBJ databases">
        <authorList>
            <person name="Ye J."/>
        </authorList>
    </citation>
    <scope>NUCLEOTIDE SEQUENCE [LARGE SCALE GENOMIC DNA]</scope>
    <source>
        <strain evidence="1 2">TK008</strain>
    </source>
</reference>